<dbReference type="InterPro" id="IPR000835">
    <property type="entry name" value="HTH_MarR-typ"/>
</dbReference>
<protein>
    <submittedName>
        <fullName evidence="2">Transcriptional regulator TrmB</fullName>
    </submittedName>
</protein>
<keyword evidence="3" id="KW-1185">Reference proteome</keyword>
<dbReference type="SUPFAM" id="SSF46785">
    <property type="entry name" value="Winged helix' DNA-binding domain"/>
    <property type="match status" value="1"/>
</dbReference>
<reference evidence="2 3" key="1">
    <citation type="journal article" date="2012" name="J. Bacteriol.">
        <title>Genome Sequence of Nitratireductor pacificus Type Strain pht-3B.</title>
        <authorList>
            <person name="Lai Q."/>
            <person name="Li G."/>
            <person name="Shao Z."/>
        </authorList>
    </citation>
    <scope>NUCLEOTIDE SEQUENCE [LARGE SCALE GENOMIC DNA]</scope>
    <source>
        <strain evidence="3">pht-3B</strain>
    </source>
</reference>
<name>K2MKB0_9HYPH</name>
<dbReference type="Proteomes" id="UP000006786">
    <property type="component" value="Unassembled WGS sequence"/>
</dbReference>
<dbReference type="InterPro" id="IPR039422">
    <property type="entry name" value="MarR/SlyA-like"/>
</dbReference>
<dbReference type="Pfam" id="PF12802">
    <property type="entry name" value="MarR_2"/>
    <property type="match status" value="1"/>
</dbReference>
<gene>
    <name evidence="2" type="ORF">NA2_17207</name>
</gene>
<accession>K2MKB0</accession>
<dbReference type="PANTHER" id="PTHR33164:SF89">
    <property type="entry name" value="MARR FAMILY REGULATORY PROTEIN"/>
    <property type="match status" value="1"/>
</dbReference>
<organism evidence="2 3">
    <name type="scientific">Nitratireductor pacificus pht-3B</name>
    <dbReference type="NCBI Taxonomy" id="391937"/>
    <lineage>
        <taxon>Bacteria</taxon>
        <taxon>Pseudomonadati</taxon>
        <taxon>Pseudomonadota</taxon>
        <taxon>Alphaproteobacteria</taxon>
        <taxon>Hyphomicrobiales</taxon>
        <taxon>Phyllobacteriaceae</taxon>
        <taxon>Nitratireductor</taxon>
    </lineage>
</organism>
<dbReference type="RefSeq" id="WP_008598354.1">
    <property type="nucleotide sequence ID" value="NZ_AMRM01000021.1"/>
</dbReference>
<proteinExistence type="predicted"/>
<dbReference type="SMART" id="SM00347">
    <property type="entry name" value="HTH_MARR"/>
    <property type="match status" value="1"/>
</dbReference>
<dbReference type="InterPro" id="IPR036390">
    <property type="entry name" value="WH_DNA-bd_sf"/>
</dbReference>
<dbReference type="AlphaFoldDB" id="K2MKB0"/>
<feature type="domain" description="HTH marR-type" evidence="1">
    <location>
        <begin position="1"/>
        <end position="133"/>
    </location>
</feature>
<evidence type="ECO:0000259" key="1">
    <source>
        <dbReference type="PROSITE" id="PS50995"/>
    </source>
</evidence>
<dbReference type="Gene3D" id="1.10.10.10">
    <property type="entry name" value="Winged helix-like DNA-binding domain superfamily/Winged helix DNA-binding domain"/>
    <property type="match status" value="1"/>
</dbReference>
<evidence type="ECO:0000313" key="2">
    <source>
        <dbReference type="EMBL" id="EKF17652.1"/>
    </source>
</evidence>
<evidence type="ECO:0000313" key="3">
    <source>
        <dbReference type="Proteomes" id="UP000006786"/>
    </source>
</evidence>
<dbReference type="eggNOG" id="COG1846">
    <property type="taxonomic scope" value="Bacteria"/>
</dbReference>
<dbReference type="PANTHER" id="PTHR33164">
    <property type="entry name" value="TRANSCRIPTIONAL REGULATOR, MARR FAMILY"/>
    <property type="match status" value="1"/>
</dbReference>
<dbReference type="STRING" id="391937.NA2_17207"/>
<dbReference type="GO" id="GO:0006950">
    <property type="term" value="P:response to stress"/>
    <property type="evidence" value="ECO:0007669"/>
    <property type="project" value="TreeGrafter"/>
</dbReference>
<sequence>MRTVEKAIRRIVRANDLQSKALSKQIGLTAPQLVILNAIAALGEVTTTALSVHVDLSAATVVTILDNLEARGLVERYRSRHDRRVVHTRLTEAGEDLARKAPEPLGAGFAGRMAGLEASRRRELIAALVSVADMMAPVHDHPLPPASHPAPATR</sequence>
<dbReference type="PROSITE" id="PS50995">
    <property type="entry name" value="HTH_MARR_2"/>
    <property type="match status" value="1"/>
</dbReference>
<comment type="caution">
    <text evidence="2">The sequence shown here is derived from an EMBL/GenBank/DDBJ whole genome shotgun (WGS) entry which is preliminary data.</text>
</comment>
<dbReference type="GO" id="GO:0003700">
    <property type="term" value="F:DNA-binding transcription factor activity"/>
    <property type="evidence" value="ECO:0007669"/>
    <property type="project" value="InterPro"/>
</dbReference>
<dbReference type="InterPro" id="IPR036388">
    <property type="entry name" value="WH-like_DNA-bd_sf"/>
</dbReference>
<dbReference type="PATRIC" id="fig|391937.3.peg.3537"/>
<dbReference type="EMBL" id="AMRM01000021">
    <property type="protein sequence ID" value="EKF17652.1"/>
    <property type="molecule type" value="Genomic_DNA"/>
</dbReference>